<dbReference type="GeneID" id="19952472"/>
<dbReference type="SUPFAM" id="SSF81383">
    <property type="entry name" value="F-box domain"/>
    <property type="match status" value="1"/>
</dbReference>
<dbReference type="Gene3D" id="1.20.1280.50">
    <property type="match status" value="1"/>
</dbReference>
<reference evidence="3 4" key="1">
    <citation type="submission" date="2012-04" db="EMBL/GenBank/DDBJ databases">
        <title>The Genome Sequence of Saprolegnia declina VS20.</title>
        <authorList>
            <consortium name="The Broad Institute Genome Sequencing Platform"/>
            <person name="Russ C."/>
            <person name="Nusbaum C."/>
            <person name="Tyler B."/>
            <person name="van West P."/>
            <person name="Dieguez-Uribeondo J."/>
            <person name="de Bruijn I."/>
            <person name="Tripathy S."/>
            <person name="Jiang R."/>
            <person name="Young S.K."/>
            <person name="Zeng Q."/>
            <person name="Gargeya S."/>
            <person name="Fitzgerald M."/>
            <person name="Haas B."/>
            <person name="Abouelleil A."/>
            <person name="Alvarado L."/>
            <person name="Arachchi H.M."/>
            <person name="Berlin A."/>
            <person name="Chapman S.B."/>
            <person name="Goldberg J."/>
            <person name="Griggs A."/>
            <person name="Gujja S."/>
            <person name="Hansen M."/>
            <person name="Howarth C."/>
            <person name="Imamovic A."/>
            <person name="Larimer J."/>
            <person name="McCowen C."/>
            <person name="Montmayeur A."/>
            <person name="Murphy C."/>
            <person name="Neiman D."/>
            <person name="Pearson M."/>
            <person name="Priest M."/>
            <person name="Roberts A."/>
            <person name="Saif S."/>
            <person name="Shea T."/>
            <person name="Sisk P."/>
            <person name="Sykes S."/>
            <person name="Wortman J."/>
            <person name="Nusbaum C."/>
            <person name="Birren B."/>
        </authorList>
    </citation>
    <scope>NUCLEOTIDE SEQUENCE [LARGE SCALE GENOMIC DNA]</scope>
    <source>
        <strain evidence="3 4">VS20</strain>
    </source>
</reference>
<accession>T0RL75</accession>
<keyword evidence="4" id="KW-1185">Reference proteome</keyword>
<dbReference type="EMBL" id="JH767174">
    <property type="protein sequence ID" value="EQC30692.1"/>
    <property type="molecule type" value="Genomic_DNA"/>
</dbReference>
<feature type="transmembrane region" description="Helical" evidence="1">
    <location>
        <begin position="247"/>
        <end position="266"/>
    </location>
</feature>
<dbReference type="SMART" id="SM00256">
    <property type="entry name" value="FBOX"/>
    <property type="match status" value="1"/>
</dbReference>
<evidence type="ECO:0000313" key="3">
    <source>
        <dbReference type="EMBL" id="EQC30692.1"/>
    </source>
</evidence>
<evidence type="ECO:0000259" key="2">
    <source>
        <dbReference type="PROSITE" id="PS50181"/>
    </source>
</evidence>
<feature type="transmembrane region" description="Helical" evidence="1">
    <location>
        <begin position="84"/>
        <end position="104"/>
    </location>
</feature>
<keyword evidence="1" id="KW-0812">Transmembrane</keyword>
<proteinExistence type="predicted"/>
<dbReference type="OrthoDB" id="3219396at2759"/>
<organism evidence="3 4">
    <name type="scientific">Saprolegnia diclina (strain VS20)</name>
    <dbReference type="NCBI Taxonomy" id="1156394"/>
    <lineage>
        <taxon>Eukaryota</taxon>
        <taxon>Sar</taxon>
        <taxon>Stramenopiles</taxon>
        <taxon>Oomycota</taxon>
        <taxon>Saprolegniomycetes</taxon>
        <taxon>Saprolegniales</taxon>
        <taxon>Saprolegniaceae</taxon>
        <taxon>Saprolegnia</taxon>
    </lineage>
</organism>
<dbReference type="VEuPathDB" id="FungiDB:SDRG_11745"/>
<evidence type="ECO:0000256" key="1">
    <source>
        <dbReference type="SAM" id="Phobius"/>
    </source>
</evidence>
<dbReference type="InterPro" id="IPR036047">
    <property type="entry name" value="F-box-like_dom_sf"/>
</dbReference>
<feature type="transmembrane region" description="Helical" evidence="1">
    <location>
        <begin position="192"/>
        <end position="217"/>
    </location>
</feature>
<protein>
    <recommendedName>
        <fullName evidence="2">F-box domain-containing protein</fullName>
    </recommendedName>
</protein>
<dbReference type="AlphaFoldDB" id="T0RL75"/>
<name>T0RL75_SAPDV</name>
<dbReference type="PROSITE" id="PS50181">
    <property type="entry name" value="FBOX"/>
    <property type="match status" value="1"/>
</dbReference>
<keyword evidence="1" id="KW-0472">Membrane</keyword>
<dbReference type="Pfam" id="PF12937">
    <property type="entry name" value="F-box-like"/>
    <property type="match status" value="1"/>
</dbReference>
<feature type="transmembrane region" description="Helical" evidence="1">
    <location>
        <begin position="163"/>
        <end position="186"/>
    </location>
</feature>
<dbReference type="InterPro" id="IPR001810">
    <property type="entry name" value="F-box_dom"/>
</dbReference>
<sequence length="359" mass="40368">MAMPSDLINRILSFLDSKSVARASCVARAWHDASQAPWLWARLCEHHFRSPFLRTRADYVRQWTITRDTLRLHLAMYSVFFDQMYLLLGCAGAIGWLFGAQPLLLALRLDGVLGSSDVASAQSFALLPGLYVPIKASVISLLYSRLRPLERYVLSYATELRHLVLTLDSWTLLVYLSVGCGGLQLLPSFAQWLASVSLQGLLLCACSSAALAVHIVWPEPYRATTLRCLACLLLSTLLHTVSPTSLALLPLSIVVVLYLRALLTFWRPSLIDVVRHVVRDGGFPPLLTALLWYLRYMQWLPVPYTLLLVEYGVWVTDGPLLPALERVFSAAIASPARVHRSSPRWCWSYDYYRAYMAPA</sequence>
<keyword evidence="1" id="KW-1133">Transmembrane helix</keyword>
<dbReference type="Proteomes" id="UP000030762">
    <property type="component" value="Unassembled WGS sequence"/>
</dbReference>
<feature type="domain" description="F-box" evidence="2">
    <location>
        <begin position="1"/>
        <end position="43"/>
    </location>
</feature>
<dbReference type="RefSeq" id="XP_008616018.1">
    <property type="nucleotide sequence ID" value="XM_008617796.1"/>
</dbReference>
<dbReference type="OMA" id="CVARAWH"/>
<evidence type="ECO:0000313" key="4">
    <source>
        <dbReference type="Proteomes" id="UP000030762"/>
    </source>
</evidence>
<dbReference type="InParanoid" id="T0RL75"/>
<feature type="transmembrane region" description="Helical" evidence="1">
    <location>
        <begin position="124"/>
        <end position="143"/>
    </location>
</feature>
<gene>
    <name evidence="3" type="ORF">SDRG_11745</name>
</gene>